<organism evidence="2 3">
    <name type="scientific">Blastococcus brunescens</name>
    <dbReference type="NCBI Taxonomy" id="1564165"/>
    <lineage>
        <taxon>Bacteria</taxon>
        <taxon>Bacillati</taxon>
        <taxon>Actinomycetota</taxon>
        <taxon>Actinomycetes</taxon>
        <taxon>Geodermatophilales</taxon>
        <taxon>Geodermatophilaceae</taxon>
        <taxon>Blastococcus</taxon>
    </lineage>
</organism>
<feature type="region of interest" description="Disordered" evidence="1">
    <location>
        <begin position="49"/>
        <end position="113"/>
    </location>
</feature>
<evidence type="ECO:0000313" key="3">
    <source>
        <dbReference type="Proteomes" id="UP001324287"/>
    </source>
</evidence>
<gene>
    <name evidence="2" type="ORF">U6N30_18495</name>
</gene>
<protein>
    <submittedName>
        <fullName evidence="2">Uncharacterized protein</fullName>
    </submittedName>
</protein>
<feature type="compositionally biased region" description="Low complexity" evidence="1">
    <location>
        <begin position="49"/>
        <end position="66"/>
    </location>
</feature>
<feature type="compositionally biased region" description="Basic residues" evidence="1">
    <location>
        <begin position="1"/>
        <end position="18"/>
    </location>
</feature>
<evidence type="ECO:0000313" key="2">
    <source>
        <dbReference type="EMBL" id="WRL62048.1"/>
    </source>
</evidence>
<dbReference type="EMBL" id="CP141261">
    <property type="protein sequence ID" value="WRL62048.1"/>
    <property type="molecule type" value="Genomic_DNA"/>
</dbReference>
<dbReference type="Proteomes" id="UP001324287">
    <property type="component" value="Chromosome"/>
</dbReference>
<accession>A0ABZ1AXC1</accession>
<feature type="region of interest" description="Disordered" evidence="1">
    <location>
        <begin position="1"/>
        <end position="24"/>
    </location>
</feature>
<dbReference type="RefSeq" id="WP_324273403.1">
    <property type="nucleotide sequence ID" value="NZ_CP141261.1"/>
</dbReference>
<name>A0ABZ1AXC1_9ACTN</name>
<evidence type="ECO:0000256" key="1">
    <source>
        <dbReference type="SAM" id="MobiDB-lite"/>
    </source>
</evidence>
<keyword evidence="3" id="KW-1185">Reference proteome</keyword>
<proteinExistence type="predicted"/>
<sequence length="126" mass="13661">MTVHHHPSTNRHNRRRRQAGIARSQVLTAVMRHPGPQVARVVGRAVRSGRPGLEGLARSLPDLPAALRRRRPSPSGCAQTWRSSPGRPCDRPGPHRSPTRGASPLEGRADDRVAVVVITHPPRAAG</sequence>
<reference evidence="2 3" key="1">
    <citation type="submission" date="2023-12" db="EMBL/GenBank/DDBJ databases">
        <title>Blastococcus brunescens sp. nov., an actonobacterium isolated from sandstone collected in sahara desert.</title>
        <authorList>
            <person name="Gtari M."/>
            <person name="Ghodhbane F."/>
        </authorList>
    </citation>
    <scope>NUCLEOTIDE SEQUENCE [LARGE SCALE GENOMIC DNA]</scope>
    <source>
        <strain evidence="2 3">BMG 8361</strain>
    </source>
</reference>